<feature type="compositionally biased region" description="Basic and acidic residues" evidence="3">
    <location>
        <begin position="145"/>
        <end position="163"/>
    </location>
</feature>
<dbReference type="SMART" id="SM00862">
    <property type="entry name" value="Trans_reg_C"/>
    <property type="match status" value="1"/>
</dbReference>
<comment type="caution">
    <text evidence="6">The sequence shown here is derived from an EMBL/GenBank/DDBJ whole genome shotgun (WGS) entry which is preliminary data.</text>
</comment>
<dbReference type="CDD" id="cd00383">
    <property type="entry name" value="trans_reg_C"/>
    <property type="match status" value="1"/>
</dbReference>
<dbReference type="RefSeq" id="WP_156640642.1">
    <property type="nucleotide sequence ID" value="NZ_WOXT01000001.1"/>
</dbReference>
<evidence type="ECO:0000256" key="4">
    <source>
        <dbReference type="SAM" id="Phobius"/>
    </source>
</evidence>
<dbReference type="InterPro" id="IPR001867">
    <property type="entry name" value="OmpR/PhoB-type_DNA-bd"/>
</dbReference>
<dbReference type="Pfam" id="PF00486">
    <property type="entry name" value="Trans_reg_C"/>
    <property type="match status" value="1"/>
</dbReference>
<gene>
    <name evidence="6" type="ORF">GN331_04450</name>
</gene>
<keyword evidence="4" id="KW-0472">Membrane</keyword>
<keyword evidence="4" id="KW-1133">Transmembrane helix</keyword>
<keyword evidence="4" id="KW-0812">Transmembrane</keyword>
<evidence type="ECO:0000313" key="6">
    <source>
        <dbReference type="EMBL" id="MUV13455.1"/>
    </source>
</evidence>
<evidence type="ECO:0000256" key="2">
    <source>
        <dbReference type="PROSITE-ProRule" id="PRU01091"/>
    </source>
</evidence>
<protein>
    <recommendedName>
        <fullName evidence="5">OmpR/PhoB-type domain-containing protein</fullName>
    </recommendedName>
</protein>
<name>A0A7C9HL53_9GAMM</name>
<dbReference type="GO" id="GO:0003677">
    <property type="term" value="F:DNA binding"/>
    <property type="evidence" value="ECO:0007669"/>
    <property type="project" value="UniProtKB-UniRule"/>
</dbReference>
<feature type="DNA-binding region" description="OmpR/PhoB-type" evidence="2">
    <location>
        <begin position="9"/>
        <end position="107"/>
    </location>
</feature>
<dbReference type="SUPFAM" id="SSF46894">
    <property type="entry name" value="C-terminal effector domain of the bipartite response regulators"/>
    <property type="match status" value="1"/>
</dbReference>
<evidence type="ECO:0000313" key="7">
    <source>
        <dbReference type="Proteomes" id="UP000479692"/>
    </source>
</evidence>
<organism evidence="6 7">
    <name type="scientific">Noviluteimonas gilva</name>
    <dbReference type="NCBI Taxonomy" id="2682097"/>
    <lineage>
        <taxon>Bacteria</taxon>
        <taxon>Pseudomonadati</taxon>
        <taxon>Pseudomonadota</taxon>
        <taxon>Gammaproteobacteria</taxon>
        <taxon>Lysobacterales</taxon>
        <taxon>Lysobacteraceae</taxon>
        <taxon>Noviluteimonas</taxon>
    </lineage>
</organism>
<dbReference type="SUPFAM" id="SSF48452">
    <property type="entry name" value="TPR-like"/>
    <property type="match status" value="2"/>
</dbReference>
<dbReference type="AlphaFoldDB" id="A0A7C9HL53"/>
<proteinExistence type="predicted"/>
<dbReference type="GO" id="GO:0000160">
    <property type="term" value="P:phosphorelay signal transduction system"/>
    <property type="evidence" value="ECO:0007669"/>
    <property type="project" value="InterPro"/>
</dbReference>
<keyword evidence="1 2" id="KW-0238">DNA-binding</keyword>
<dbReference type="PANTHER" id="PTHR47691:SF3">
    <property type="entry name" value="HTH-TYPE TRANSCRIPTIONAL REGULATOR RV0890C-RELATED"/>
    <property type="match status" value="1"/>
</dbReference>
<dbReference type="Proteomes" id="UP000479692">
    <property type="component" value="Unassembled WGS sequence"/>
</dbReference>
<dbReference type="InterPro" id="IPR036388">
    <property type="entry name" value="WH-like_DNA-bd_sf"/>
</dbReference>
<evidence type="ECO:0000259" key="5">
    <source>
        <dbReference type="PROSITE" id="PS51755"/>
    </source>
</evidence>
<dbReference type="GO" id="GO:0006355">
    <property type="term" value="P:regulation of DNA-templated transcription"/>
    <property type="evidence" value="ECO:0007669"/>
    <property type="project" value="InterPro"/>
</dbReference>
<dbReference type="EMBL" id="WOXT01000001">
    <property type="protein sequence ID" value="MUV13455.1"/>
    <property type="molecule type" value="Genomic_DNA"/>
</dbReference>
<keyword evidence="7" id="KW-1185">Reference proteome</keyword>
<dbReference type="Gene3D" id="1.25.40.10">
    <property type="entry name" value="Tetratricopeptide repeat domain"/>
    <property type="match status" value="2"/>
</dbReference>
<dbReference type="PANTHER" id="PTHR47691">
    <property type="entry name" value="REGULATOR-RELATED"/>
    <property type="match status" value="1"/>
</dbReference>
<reference evidence="6 7" key="1">
    <citation type="submission" date="2019-12" db="EMBL/GenBank/DDBJ databases">
        <authorList>
            <person name="Xu J."/>
        </authorList>
    </citation>
    <scope>NUCLEOTIDE SEQUENCE [LARGE SCALE GENOMIC DNA]</scope>
    <source>
        <strain evidence="6 7">HX-5-24</strain>
    </source>
</reference>
<feature type="transmembrane region" description="Helical" evidence="4">
    <location>
        <begin position="176"/>
        <end position="195"/>
    </location>
</feature>
<dbReference type="InterPro" id="IPR011990">
    <property type="entry name" value="TPR-like_helical_dom_sf"/>
</dbReference>
<accession>A0A7C9HL53</accession>
<dbReference type="PROSITE" id="PS51755">
    <property type="entry name" value="OMPR_PHOB"/>
    <property type="match status" value="1"/>
</dbReference>
<evidence type="ECO:0000256" key="1">
    <source>
        <dbReference type="ARBA" id="ARBA00023125"/>
    </source>
</evidence>
<sequence length="802" mass="88018">MRHRPEPTSARYRFGARVLDLARRELRLDGVPQPLPARVFECLQTLIEHRDRAVGRDELVRAVFGRPDVSDAQLAQVVLRARRAVGDDGQEQRAIRTVPRFGFRWAMDVEVLGEEVVAEPAVVEPVVVAPAIVASAVVAPPIVEPRTEEPPPHRAANDDRAPEHAAVVVPPKPRRWLPLALAFIALFSIATYVAWPHLPWSKANAVATQSRDAIIILPMQVEGDDTAAWARLGMMDFVVDRLRRANQPVWSSEATLALLRAHGPTMDAQRMRQDSPAAWIVESRARNVRQRWDVSLTARDANGHTIAGRATATDLVGATRQATDLLLAAIGGGSPDSAQGTRALGARDFDERLQRAQSALLANDPETARRLLLDAPLAQRLTPQLQYRLAQVDFADGRHVDGLEKTTRLLQLPDVQADATLRAQLEALQGRLLMRLDRYAEAERSFDRAIAAFAPTPNASELGRALIGRGTARMAQGRFDDALADLGSARVQLLRAGDRLSVAKVDGNLGVLEMQRDHPQQAAQSFEKAERDFKALDATVELSGVRNMLVAMHLLLLQPDQALAVSDRAWAVRDRLRDPAHVADALLGRAETLIAIGRLQEADKLLRLPQSRAASHGDFHRHEYLEMELARQRGELATAARIGTQALRDWPAERNGRLRAWVAWRVQEAALDADLPTPPNDSAADNDPLTKQLAVAVRHRRGGDERAADAAYKSAIDIAEASGVPGMIANAVAARARWLLSQGRLDEATALVGRVAPWADRDFELALLQVALYTHLQQAGQQQAALAVARRLAGERPVVTRL</sequence>
<dbReference type="InterPro" id="IPR016032">
    <property type="entry name" value="Sig_transdc_resp-reg_C-effctor"/>
</dbReference>
<feature type="region of interest" description="Disordered" evidence="3">
    <location>
        <begin position="143"/>
        <end position="164"/>
    </location>
</feature>
<evidence type="ECO:0000256" key="3">
    <source>
        <dbReference type="SAM" id="MobiDB-lite"/>
    </source>
</evidence>
<feature type="domain" description="OmpR/PhoB-type" evidence="5">
    <location>
        <begin position="9"/>
        <end position="107"/>
    </location>
</feature>
<dbReference type="Gene3D" id="1.10.10.10">
    <property type="entry name" value="Winged helix-like DNA-binding domain superfamily/Winged helix DNA-binding domain"/>
    <property type="match status" value="1"/>
</dbReference>